<proteinExistence type="predicted"/>
<keyword evidence="3" id="KW-1185">Reference proteome</keyword>
<dbReference type="VEuPathDB" id="ToxoDB:CSUI_010953"/>
<dbReference type="GO" id="GO:0016740">
    <property type="term" value="F:transferase activity"/>
    <property type="evidence" value="ECO:0007669"/>
    <property type="project" value="UniProtKB-KW"/>
</dbReference>
<organism evidence="2 3">
    <name type="scientific">Cystoisospora suis</name>
    <dbReference type="NCBI Taxonomy" id="483139"/>
    <lineage>
        <taxon>Eukaryota</taxon>
        <taxon>Sar</taxon>
        <taxon>Alveolata</taxon>
        <taxon>Apicomplexa</taxon>
        <taxon>Conoidasida</taxon>
        <taxon>Coccidia</taxon>
        <taxon>Eucoccidiorida</taxon>
        <taxon>Eimeriorina</taxon>
        <taxon>Sarcocystidae</taxon>
        <taxon>Cystoisospora</taxon>
    </lineage>
</organism>
<sequence length="311" mass="34068">MSSLLTSLSDVISDDPLCLSSLSSLGLIPLILTSLTEAHLRNDQILGAIGPFLSSVVLHPVGVQLLQRAQPQKLDPSSWRLAALTAGEGGGDENEEGRGVSVGDEQVGKGERRRQQTTKKKIRDLEEESTGGKQENRERRRRALSQDHNEGKIDGHDDAGEGRGEEDVVGDMDERGPRKEGGERRRRRHVWNEEEYNSLLKQGLRVTGHTLEVQREAHHLQKTVEKNESSSSLFQQNDEDKDGEGAQWGVCGLLMSAAAAPEAVLLDRFGESAAGTEADGLPPWKPVAPEVAEEMVDTLKQPRPLSLDDLK</sequence>
<reference evidence="2 3" key="1">
    <citation type="journal article" date="2017" name="Int. J. Parasitol.">
        <title>The genome of the protozoan parasite Cystoisospora suis and a reverse vaccinology approach to identify vaccine candidates.</title>
        <authorList>
            <person name="Palmieri N."/>
            <person name="Shrestha A."/>
            <person name="Ruttkowski B."/>
            <person name="Beck T."/>
            <person name="Vogl C."/>
            <person name="Tomley F."/>
            <person name="Blake D.P."/>
            <person name="Joachim A."/>
        </authorList>
    </citation>
    <scope>NUCLEOTIDE SEQUENCE [LARGE SCALE GENOMIC DNA]</scope>
    <source>
        <strain evidence="2 3">Wien I</strain>
    </source>
</reference>
<dbReference type="EMBL" id="MIGC01008991">
    <property type="protein sequence ID" value="PHJ15235.1"/>
    <property type="molecule type" value="Genomic_DNA"/>
</dbReference>
<protein>
    <submittedName>
        <fullName evidence="2">Hect-domain (Ubiquitin-transferase) domain-containing protein</fullName>
    </submittedName>
</protein>
<dbReference type="AlphaFoldDB" id="A0A2C6KFH4"/>
<keyword evidence="2" id="KW-0808">Transferase</keyword>
<dbReference type="Proteomes" id="UP000221165">
    <property type="component" value="Unassembled WGS sequence"/>
</dbReference>
<comment type="caution">
    <text evidence="2">The sequence shown here is derived from an EMBL/GenBank/DDBJ whole genome shotgun (WGS) entry which is preliminary data.</text>
</comment>
<feature type="region of interest" description="Disordered" evidence="1">
    <location>
        <begin position="86"/>
        <end position="186"/>
    </location>
</feature>
<feature type="region of interest" description="Disordered" evidence="1">
    <location>
        <begin position="221"/>
        <end position="243"/>
    </location>
</feature>
<feature type="compositionally biased region" description="Basic and acidic residues" evidence="1">
    <location>
        <begin position="134"/>
        <end position="183"/>
    </location>
</feature>
<gene>
    <name evidence="2" type="ORF">CSUI_010953</name>
</gene>
<feature type="non-terminal residue" evidence="2">
    <location>
        <position position="311"/>
    </location>
</feature>
<accession>A0A2C6KFH4</accession>
<name>A0A2C6KFH4_9APIC</name>
<dbReference type="GeneID" id="94434265"/>
<evidence type="ECO:0000313" key="2">
    <source>
        <dbReference type="EMBL" id="PHJ15235.1"/>
    </source>
</evidence>
<evidence type="ECO:0000256" key="1">
    <source>
        <dbReference type="SAM" id="MobiDB-lite"/>
    </source>
</evidence>
<evidence type="ECO:0000313" key="3">
    <source>
        <dbReference type="Proteomes" id="UP000221165"/>
    </source>
</evidence>
<dbReference type="RefSeq" id="XP_067916969.1">
    <property type="nucleotide sequence ID" value="XM_068071054.1"/>
</dbReference>